<dbReference type="RefSeq" id="WP_134837665.1">
    <property type="nucleotide sequence ID" value="NZ_SATR01000119.1"/>
</dbReference>
<gene>
    <name evidence="1" type="ORF">ELS82_24085</name>
</gene>
<organism evidence="1 2">
    <name type="scientific">Vibrio ouci</name>
    <dbReference type="NCBI Taxonomy" id="2499078"/>
    <lineage>
        <taxon>Bacteria</taxon>
        <taxon>Pseudomonadati</taxon>
        <taxon>Pseudomonadota</taxon>
        <taxon>Gammaproteobacteria</taxon>
        <taxon>Vibrionales</taxon>
        <taxon>Vibrionaceae</taxon>
        <taxon>Vibrio</taxon>
    </lineage>
</organism>
<dbReference type="EMBL" id="SATR01000119">
    <property type="protein sequence ID" value="TFH89100.1"/>
    <property type="molecule type" value="Genomic_DNA"/>
</dbReference>
<keyword evidence="2" id="KW-1185">Reference proteome</keyword>
<proteinExistence type="predicted"/>
<dbReference type="AlphaFoldDB" id="A0A4Y8W854"/>
<evidence type="ECO:0000313" key="1">
    <source>
        <dbReference type="EMBL" id="TFH89100.1"/>
    </source>
</evidence>
<protein>
    <submittedName>
        <fullName evidence="1">Uncharacterized protein</fullName>
    </submittedName>
</protein>
<sequence>MSIKSTPAPTGLKSGNLLAWRDKMHKLCPTPTKGELVATLFDEGQYYGYVCQKATGYHSHWMRVCISNLEDVFEESKLSWVLDFEFKVKHATGKYVVLSFDSNRVRVYRSTPPLEDSSSDLVFSEGWNSWKRVDEKELIGVSEEMVEVYDVSIVNRCYLDTASVIYSGAWTDNGVPATIDQVARGEAYTLSGIPITSEGVYLGDGVYIDPEDAWF</sequence>
<dbReference type="OrthoDB" id="7065079at2"/>
<evidence type="ECO:0000313" key="2">
    <source>
        <dbReference type="Proteomes" id="UP000297753"/>
    </source>
</evidence>
<accession>A0A4Y8W854</accession>
<name>A0A4Y8W854_9VIBR</name>
<reference evidence="1 2" key="1">
    <citation type="submission" date="2019-01" db="EMBL/GenBank/DDBJ databases">
        <title>Vibrio BEI176 sp. nov, a marine bacterium isolated from China: eastern marignal seas.</title>
        <authorList>
            <person name="Li B."/>
        </authorList>
    </citation>
    <scope>NUCLEOTIDE SEQUENCE [LARGE SCALE GENOMIC DNA]</scope>
    <source>
        <strain evidence="1 2">BEI176</strain>
    </source>
</reference>
<comment type="caution">
    <text evidence="1">The sequence shown here is derived from an EMBL/GenBank/DDBJ whole genome shotgun (WGS) entry which is preliminary data.</text>
</comment>
<dbReference type="Proteomes" id="UP000297753">
    <property type="component" value="Unassembled WGS sequence"/>
</dbReference>